<keyword evidence="3" id="KW-1185">Reference proteome</keyword>
<feature type="domain" description="BHLH" evidence="1">
    <location>
        <begin position="225"/>
        <end position="277"/>
    </location>
</feature>
<organism evidence="2 3">
    <name type="scientific">Fasciola hepatica</name>
    <name type="common">Liver fluke</name>
    <dbReference type="NCBI Taxonomy" id="6192"/>
    <lineage>
        <taxon>Eukaryota</taxon>
        <taxon>Metazoa</taxon>
        <taxon>Spiralia</taxon>
        <taxon>Lophotrochozoa</taxon>
        <taxon>Platyhelminthes</taxon>
        <taxon>Trematoda</taxon>
        <taxon>Digenea</taxon>
        <taxon>Plagiorchiida</taxon>
        <taxon>Echinostomata</taxon>
        <taxon>Echinostomatoidea</taxon>
        <taxon>Fasciolidae</taxon>
        <taxon>Fasciola</taxon>
    </lineage>
</organism>
<dbReference type="InterPro" id="IPR011598">
    <property type="entry name" value="bHLH_dom"/>
</dbReference>
<dbReference type="GO" id="GO:0000981">
    <property type="term" value="F:DNA-binding transcription factor activity, RNA polymerase II-specific"/>
    <property type="evidence" value="ECO:0007669"/>
    <property type="project" value="TreeGrafter"/>
</dbReference>
<dbReference type="AlphaFoldDB" id="A0A4E0S2U0"/>
<dbReference type="GO" id="GO:0032502">
    <property type="term" value="P:developmental process"/>
    <property type="evidence" value="ECO:0007669"/>
    <property type="project" value="TreeGrafter"/>
</dbReference>
<dbReference type="InterPro" id="IPR036638">
    <property type="entry name" value="HLH_DNA-bd_sf"/>
</dbReference>
<dbReference type="Gene3D" id="4.10.280.10">
    <property type="entry name" value="Helix-loop-helix DNA-binding domain"/>
    <property type="match status" value="1"/>
</dbReference>
<evidence type="ECO:0000313" key="2">
    <source>
        <dbReference type="EMBL" id="THD26410.1"/>
    </source>
</evidence>
<dbReference type="PANTHER" id="PTHR23349:SF111">
    <property type="entry name" value="BHLH DOMAIN-CONTAINING PROTEIN"/>
    <property type="match status" value="1"/>
</dbReference>
<dbReference type="PROSITE" id="PS50888">
    <property type="entry name" value="BHLH"/>
    <property type="match status" value="1"/>
</dbReference>
<gene>
    <name evidence="2" type="ORF">D915_002778</name>
</gene>
<dbReference type="Proteomes" id="UP000230066">
    <property type="component" value="Unassembled WGS sequence"/>
</dbReference>
<protein>
    <recommendedName>
        <fullName evidence="1">BHLH domain-containing protein</fullName>
    </recommendedName>
</protein>
<reference evidence="2" key="1">
    <citation type="submission" date="2019-03" db="EMBL/GenBank/DDBJ databases">
        <title>Improved annotation for the trematode Fasciola hepatica.</title>
        <authorList>
            <person name="Choi Y.-J."/>
            <person name="Martin J."/>
            <person name="Mitreva M."/>
        </authorList>
    </citation>
    <scope>NUCLEOTIDE SEQUENCE [LARGE SCALE GENOMIC DNA]</scope>
</reference>
<name>A0A4E0S2U0_FASHE</name>
<accession>A0A4E0S2U0</accession>
<dbReference type="SUPFAM" id="SSF47459">
    <property type="entry name" value="HLH, helix-loop-helix DNA-binding domain"/>
    <property type="match status" value="1"/>
</dbReference>
<dbReference type="SMART" id="SM00353">
    <property type="entry name" value="HLH"/>
    <property type="match status" value="1"/>
</dbReference>
<comment type="caution">
    <text evidence="2">The sequence shown here is derived from an EMBL/GenBank/DDBJ whole genome shotgun (WGS) entry which is preliminary data.</text>
</comment>
<dbReference type="GO" id="GO:0000977">
    <property type="term" value="F:RNA polymerase II transcription regulatory region sequence-specific DNA binding"/>
    <property type="evidence" value="ECO:0007669"/>
    <property type="project" value="TreeGrafter"/>
</dbReference>
<dbReference type="Pfam" id="PF00010">
    <property type="entry name" value="HLH"/>
    <property type="match status" value="1"/>
</dbReference>
<sequence length="348" mass="39499">MQHFTRQTCLEAAIGDIIRQSGCTTVDHDASNNPSIIQQQYFYQKPVNEVLSSPLPYCGFAQDTGNDEGEEPVTKLWDPKFPNQYSPDKSYCTNDTWLYETLYSNSTWNGQSVSRPHFGSGTEHTTVTPFHHAKQTRPNDSGAPQTDTVYSTGIGSGFSYIPATNSGFLDAGNELDGGFIYSTPLRSTDVEQGINEHGNFEPPPTQNDSLYTLQQEKPNRERLPTRKQHQRVQDKIRTRALNIAFGQLRSCLPEIPKDTKLTKIRTLRTAITYIHQLMTVLDRDDSSTVTRPPLRTPRSVRVDLQKSVRCLYLSHPTTNQFLFFFLYQTPSENSTLRDSGYDSTFEKY</sequence>
<evidence type="ECO:0000313" key="3">
    <source>
        <dbReference type="Proteomes" id="UP000230066"/>
    </source>
</evidence>
<dbReference type="EMBL" id="JXXN02000753">
    <property type="protein sequence ID" value="THD26410.1"/>
    <property type="molecule type" value="Genomic_DNA"/>
</dbReference>
<evidence type="ECO:0000259" key="1">
    <source>
        <dbReference type="PROSITE" id="PS50888"/>
    </source>
</evidence>
<dbReference type="PANTHER" id="PTHR23349">
    <property type="entry name" value="BASIC HELIX-LOOP-HELIX TRANSCRIPTION FACTOR, TWIST"/>
    <property type="match status" value="1"/>
</dbReference>
<dbReference type="InterPro" id="IPR050283">
    <property type="entry name" value="E-box_TF_Regulators"/>
</dbReference>
<dbReference type="GO" id="GO:0046983">
    <property type="term" value="F:protein dimerization activity"/>
    <property type="evidence" value="ECO:0007669"/>
    <property type="project" value="InterPro"/>
</dbReference>
<proteinExistence type="predicted"/>